<dbReference type="InterPro" id="IPR027417">
    <property type="entry name" value="P-loop_NTPase"/>
</dbReference>
<evidence type="ECO:0000313" key="11">
    <source>
        <dbReference type="EMBL" id="CAB4716178.1"/>
    </source>
</evidence>
<keyword evidence="7" id="KW-1278">Translocase</keyword>
<dbReference type="PANTHER" id="PTHR43297">
    <property type="entry name" value="OLIGOPEPTIDE TRANSPORT ATP-BINDING PROTEIN APPD"/>
    <property type="match status" value="1"/>
</dbReference>
<accession>A0A6J6R3T3</accession>
<evidence type="ECO:0000256" key="1">
    <source>
        <dbReference type="ARBA" id="ARBA00004370"/>
    </source>
</evidence>
<proteinExistence type="predicted"/>
<evidence type="ECO:0000256" key="4">
    <source>
        <dbReference type="ARBA" id="ARBA00022519"/>
    </source>
</evidence>
<keyword evidence="6" id="KW-0067">ATP-binding</keyword>
<evidence type="ECO:0000256" key="3">
    <source>
        <dbReference type="ARBA" id="ARBA00022475"/>
    </source>
</evidence>
<dbReference type="Gene3D" id="3.40.50.300">
    <property type="entry name" value="P-loop containing nucleotide triphosphate hydrolases"/>
    <property type="match status" value="1"/>
</dbReference>
<evidence type="ECO:0000256" key="5">
    <source>
        <dbReference type="ARBA" id="ARBA00022741"/>
    </source>
</evidence>
<evidence type="ECO:0000256" key="7">
    <source>
        <dbReference type="ARBA" id="ARBA00022967"/>
    </source>
</evidence>
<dbReference type="Pfam" id="PF00005">
    <property type="entry name" value="ABC_tran"/>
    <property type="match status" value="1"/>
</dbReference>
<keyword evidence="5" id="KW-0547">Nucleotide-binding</keyword>
<dbReference type="GO" id="GO:0005524">
    <property type="term" value="F:ATP binding"/>
    <property type="evidence" value="ECO:0007669"/>
    <property type="project" value="UniProtKB-KW"/>
</dbReference>
<dbReference type="InterPro" id="IPR050388">
    <property type="entry name" value="ABC_Ni/Peptide_Import"/>
</dbReference>
<feature type="domain" description="ABC transporter" evidence="9">
    <location>
        <begin position="7"/>
        <end position="60"/>
    </location>
</feature>
<evidence type="ECO:0000256" key="6">
    <source>
        <dbReference type="ARBA" id="ARBA00022840"/>
    </source>
</evidence>
<organism evidence="11">
    <name type="scientific">freshwater metagenome</name>
    <dbReference type="NCBI Taxonomy" id="449393"/>
    <lineage>
        <taxon>unclassified sequences</taxon>
        <taxon>metagenomes</taxon>
        <taxon>ecological metagenomes</taxon>
    </lineage>
</organism>
<evidence type="ECO:0000256" key="2">
    <source>
        <dbReference type="ARBA" id="ARBA00022448"/>
    </source>
</evidence>
<dbReference type="GO" id="GO:0016020">
    <property type="term" value="C:membrane"/>
    <property type="evidence" value="ECO:0007669"/>
    <property type="project" value="UniProtKB-SubCell"/>
</dbReference>
<dbReference type="Pfam" id="PF08352">
    <property type="entry name" value="oligo_HPY"/>
    <property type="match status" value="1"/>
</dbReference>
<evidence type="ECO:0000256" key="8">
    <source>
        <dbReference type="ARBA" id="ARBA00023136"/>
    </source>
</evidence>
<name>A0A6J6R3T3_9ZZZZ</name>
<reference evidence="11" key="1">
    <citation type="submission" date="2020-05" db="EMBL/GenBank/DDBJ databases">
        <authorList>
            <person name="Chiriac C."/>
            <person name="Salcher M."/>
            <person name="Ghai R."/>
            <person name="Kavagutti S V."/>
        </authorList>
    </citation>
    <scope>NUCLEOTIDE SEQUENCE</scope>
</reference>
<dbReference type="InterPro" id="IPR013563">
    <property type="entry name" value="Oligopep_ABC_C"/>
</dbReference>
<comment type="subcellular location">
    <subcellularLocation>
        <location evidence="1">Membrane</location>
    </subcellularLocation>
</comment>
<protein>
    <submittedName>
        <fullName evidence="11">Unannotated protein</fullName>
    </submittedName>
</protein>
<feature type="domain" description="Oligopeptide/dipeptide ABC transporter C-terminal" evidence="10">
    <location>
        <begin position="111"/>
        <end position="137"/>
    </location>
</feature>
<keyword evidence="2" id="KW-0813">Transport</keyword>
<dbReference type="EMBL" id="CAEZYA010000065">
    <property type="protein sequence ID" value="CAB4716178.1"/>
    <property type="molecule type" value="Genomic_DNA"/>
</dbReference>
<evidence type="ECO:0000259" key="10">
    <source>
        <dbReference type="Pfam" id="PF08352"/>
    </source>
</evidence>
<gene>
    <name evidence="11" type="ORF">UFOPK2627_01309</name>
</gene>
<dbReference type="GO" id="GO:0015833">
    <property type="term" value="P:peptide transport"/>
    <property type="evidence" value="ECO:0007669"/>
    <property type="project" value="InterPro"/>
</dbReference>
<sequence length="139" mass="15314">MGREEIRSRVIRVLEEMGLDSERVSRSYPHQLSGGMCQRASIAIAIVIQPELIVTDECTSALDVTSQAEVVNVLKKLTISHQTAMLFVTHDILLASELCHRLIVMQHGVIVEGGETSEVLANPTHPYTRGLISAVPRWG</sequence>
<keyword evidence="3" id="KW-1003">Cell membrane</keyword>
<dbReference type="SUPFAM" id="SSF52540">
    <property type="entry name" value="P-loop containing nucleoside triphosphate hydrolases"/>
    <property type="match status" value="1"/>
</dbReference>
<keyword evidence="4" id="KW-0997">Cell inner membrane</keyword>
<keyword evidence="8" id="KW-0472">Membrane</keyword>
<evidence type="ECO:0000259" key="9">
    <source>
        <dbReference type="Pfam" id="PF00005"/>
    </source>
</evidence>
<dbReference type="PANTHER" id="PTHR43297:SF14">
    <property type="entry name" value="ATPASE AAA-TYPE CORE DOMAIN-CONTAINING PROTEIN"/>
    <property type="match status" value="1"/>
</dbReference>
<dbReference type="InterPro" id="IPR003439">
    <property type="entry name" value="ABC_transporter-like_ATP-bd"/>
</dbReference>
<dbReference type="GO" id="GO:0016887">
    <property type="term" value="F:ATP hydrolysis activity"/>
    <property type="evidence" value="ECO:0007669"/>
    <property type="project" value="InterPro"/>
</dbReference>
<dbReference type="AlphaFoldDB" id="A0A6J6R3T3"/>